<dbReference type="AlphaFoldDB" id="A0A9W7DXX6"/>
<dbReference type="InterPro" id="IPR017441">
    <property type="entry name" value="Protein_kinase_ATP_BS"/>
</dbReference>
<dbReference type="Gene3D" id="1.10.510.10">
    <property type="entry name" value="Transferase(Phosphotransferase) domain 1"/>
    <property type="match status" value="1"/>
</dbReference>
<feature type="transmembrane region" description="Helical" evidence="11">
    <location>
        <begin position="14"/>
        <end position="39"/>
    </location>
</feature>
<comment type="catalytic activity">
    <reaction evidence="8">
        <text>L-seryl-[protein] + ATP = O-phospho-L-seryl-[protein] + ADP + H(+)</text>
        <dbReference type="Rhea" id="RHEA:17989"/>
        <dbReference type="Rhea" id="RHEA-COMP:9863"/>
        <dbReference type="Rhea" id="RHEA-COMP:11604"/>
        <dbReference type="ChEBI" id="CHEBI:15378"/>
        <dbReference type="ChEBI" id="CHEBI:29999"/>
        <dbReference type="ChEBI" id="CHEBI:30616"/>
        <dbReference type="ChEBI" id="CHEBI:83421"/>
        <dbReference type="ChEBI" id="CHEBI:456216"/>
        <dbReference type="EC" id="2.7.11.1"/>
    </reaction>
</comment>
<feature type="compositionally biased region" description="Polar residues" evidence="10">
    <location>
        <begin position="260"/>
        <end position="276"/>
    </location>
</feature>
<accession>A0A9W7DXX6</accession>
<feature type="region of interest" description="Disordered" evidence="10">
    <location>
        <begin position="260"/>
        <end position="287"/>
    </location>
</feature>
<feature type="compositionally biased region" description="Gly residues" evidence="10">
    <location>
        <begin position="517"/>
        <end position="537"/>
    </location>
</feature>
<feature type="region of interest" description="Disordered" evidence="10">
    <location>
        <begin position="470"/>
        <end position="495"/>
    </location>
</feature>
<feature type="region of interest" description="Disordered" evidence="10">
    <location>
        <begin position="551"/>
        <end position="646"/>
    </location>
</feature>
<keyword evidence="4 9" id="KW-0547">Nucleotide-binding</keyword>
<dbReference type="CDD" id="cd13999">
    <property type="entry name" value="STKc_MAP3K-like"/>
    <property type="match status" value="1"/>
</dbReference>
<feature type="compositionally biased region" description="Polar residues" evidence="10">
    <location>
        <begin position="553"/>
        <end position="571"/>
    </location>
</feature>
<sequence length="646" mass="70513">MDSAPTTTCDSSSVVPAVIALSVIGVLFFILSLTSFLYLKKRGELIALYADPRNKIVTFLRPEDFHSDASARADRKSSRRNSRRPSHRDVLAEAKRIEEGKGSEDSIPRRKSVDAENSGHGGSVIFAKTVGDPTNPANFVEYEWEIPFSEIKLHKRIGGGQFGDVYTGEWLDTDVAVKCPRSDIRDEELAVFMREVKIMSKIHHPNIVLFLGACLIKPNICLVMEYITGGNLFDYLNSPGPPPGPPPDSGIIIEESENYANSTNSGTEKNSSGSKSPETKVKAITGPSPDVVAKREDYEIDFMESIRFAIDVARGMKYLHDRAKVVQRDLKSKNLLIDSTMAIKICDFGLSRLETKNNASGSTMNELGTPYWLAPEVIKKEKSGTKADVYSFAVVLWEIFTHEIPHKEMTALEVAYAVAHKGLRPTIKKGTPPTVASLMRRCWKSNPDHRPDFSEILDLLMNECTRMESGSISPMVNNEEGGSRSSLYSGRDSRGGILPLQSPLAQYMRGKGAFFSGPGGEGSRGGSGQGTPVGGSMRGIQGLDAEELRKLQQARQTGRRQSLGSIGTKTPSVFDGPVDSSQSRKGGSLEYPSYDKFRKGGSLTYQSESGGGRGGDWEGAKGKEDVTRTPITDNKKGKKTAKVAPV</sequence>
<dbReference type="InterPro" id="IPR001245">
    <property type="entry name" value="Ser-Thr/Tyr_kinase_cat_dom"/>
</dbReference>
<evidence type="ECO:0000259" key="12">
    <source>
        <dbReference type="PROSITE" id="PS50011"/>
    </source>
</evidence>
<feature type="compositionally biased region" description="Basic and acidic residues" evidence="10">
    <location>
        <begin position="615"/>
        <end position="627"/>
    </location>
</feature>
<keyword evidence="14" id="KW-1185">Reference proteome</keyword>
<keyword evidence="6 9" id="KW-0067">ATP-binding</keyword>
<feature type="binding site" evidence="9">
    <location>
        <position position="178"/>
    </location>
    <ligand>
        <name>ATP</name>
        <dbReference type="ChEBI" id="CHEBI:30616"/>
    </ligand>
</feature>
<dbReference type="PROSITE" id="PS50011">
    <property type="entry name" value="PROTEIN_KINASE_DOM"/>
    <property type="match status" value="1"/>
</dbReference>
<feature type="transmembrane region" description="Helical" evidence="11">
    <location>
        <begin position="207"/>
        <end position="227"/>
    </location>
</feature>
<dbReference type="GO" id="GO:0005524">
    <property type="term" value="F:ATP binding"/>
    <property type="evidence" value="ECO:0007669"/>
    <property type="project" value="UniProtKB-UniRule"/>
</dbReference>
<organism evidence="13 14">
    <name type="scientific">Triparma retinervis</name>
    <dbReference type="NCBI Taxonomy" id="2557542"/>
    <lineage>
        <taxon>Eukaryota</taxon>
        <taxon>Sar</taxon>
        <taxon>Stramenopiles</taxon>
        <taxon>Ochrophyta</taxon>
        <taxon>Bolidophyceae</taxon>
        <taxon>Parmales</taxon>
        <taxon>Triparmaceae</taxon>
        <taxon>Triparma</taxon>
    </lineage>
</organism>
<evidence type="ECO:0000256" key="8">
    <source>
        <dbReference type="ARBA" id="ARBA00048679"/>
    </source>
</evidence>
<evidence type="ECO:0000256" key="11">
    <source>
        <dbReference type="SAM" id="Phobius"/>
    </source>
</evidence>
<proteinExistence type="predicted"/>
<dbReference type="SUPFAM" id="SSF56112">
    <property type="entry name" value="Protein kinase-like (PK-like)"/>
    <property type="match status" value="1"/>
</dbReference>
<keyword evidence="11" id="KW-0472">Membrane</keyword>
<keyword evidence="2" id="KW-0723">Serine/threonine-protein kinase</keyword>
<dbReference type="EMBL" id="BRXZ01002296">
    <property type="protein sequence ID" value="GMH59177.1"/>
    <property type="molecule type" value="Genomic_DNA"/>
</dbReference>
<evidence type="ECO:0000256" key="3">
    <source>
        <dbReference type="ARBA" id="ARBA00022679"/>
    </source>
</evidence>
<dbReference type="GO" id="GO:0004674">
    <property type="term" value="F:protein serine/threonine kinase activity"/>
    <property type="evidence" value="ECO:0007669"/>
    <property type="project" value="UniProtKB-KW"/>
</dbReference>
<dbReference type="InterPro" id="IPR000719">
    <property type="entry name" value="Prot_kinase_dom"/>
</dbReference>
<gene>
    <name evidence="13" type="ORF">TrRE_jg1590</name>
</gene>
<comment type="caution">
    <text evidence="13">The sequence shown here is derived from an EMBL/GenBank/DDBJ whole genome shotgun (WGS) entry which is preliminary data.</text>
</comment>
<comment type="catalytic activity">
    <reaction evidence="7">
        <text>L-threonyl-[protein] + ATP = O-phospho-L-threonyl-[protein] + ADP + H(+)</text>
        <dbReference type="Rhea" id="RHEA:46608"/>
        <dbReference type="Rhea" id="RHEA-COMP:11060"/>
        <dbReference type="Rhea" id="RHEA-COMP:11605"/>
        <dbReference type="ChEBI" id="CHEBI:15378"/>
        <dbReference type="ChEBI" id="CHEBI:30013"/>
        <dbReference type="ChEBI" id="CHEBI:30616"/>
        <dbReference type="ChEBI" id="CHEBI:61977"/>
        <dbReference type="ChEBI" id="CHEBI:456216"/>
        <dbReference type="EC" id="2.7.11.1"/>
    </reaction>
</comment>
<evidence type="ECO:0000256" key="5">
    <source>
        <dbReference type="ARBA" id="ARBA00022777"/>
    </source>
</evidence>
<protein>
    <recommendedName>
        <fullName evidence="1">non-specific serine/threonine protein kinase</fullName>
        <ecNumber evidence="1">2.7.11.1</ecNumber>
    </recommendedName>
</protein>
<dbReference type="InterPro" id="IPR011009">
    <property type="entry name" value="Kinase-like_dom_sf"/>
</dbReference>
<reference evidence="13" key="1">
    <citation type="submission" date="2022-07" db="EMBL/GenBank/DDBJ databases">
        <title>Genome analysis of Parmales, a sister group of diatoms, reveals the evolutionary specialization of diatoms from phago-mixotrophs to photoautotrophs.</title>
        <authorList>
            <person name="Ban H."/>
            <person name="Sato S."/>
            <person name="Yoshikawa S."/>
            <person name="Kazumasa Y."/>
            <person name="Nakamura Y."/>
            <person name="Ichinomiya M."/>
            <person name="Saitoh K."/>
            <person name="Sato N."/>
            <person name="Blanc-Mathieu R."/>
            <person name="Endo H."/>
            <person name="Kuwata A."/>
            <person name="Ogata H."/>
        </authorList>
    </citation>
    <scope>NUCLEOTIDE SEQUENCE</scope>
</reference>
<dbReference type="PANTHER" id="PTHR44329:SF298">
    <property type="entry name" value="MIXED LINEAGE KINASE DOMAIN-LIKE PROTEIN"/>
    <property type="match status" value="1"/>
</dbReference>
<evidence type="ECO:0000256" key="6">
    <source>
        <dbReference type="ARBA" id="ARBA00022840"/>
    </source>
</evidence>
<feature type="compositionally biased region" description="Basic and acidic residues" evidence="10">
    <location>
        <begin position="87"/>
        <end position="114"/>
    </location>
</feature>
<dbReference type="PROSITE" id="PS00107">
    <property type="entry name" value="PROTEIN_KINASE_ATP"/>
    <property type="match status" value="1"/>
</dbReference>
<evidence type="ECO:0000256" key="2">
    <source>
        <dbReference type="ARBA" id="ARBA00022527"/>
    </source>
</evidence>
<evidence type="ECO:0000256" key="10">
    <source>
        <dbReference type="SAM" id="MobiDB-lite"/>
    </source>
</evidence>
<dbReference type="InterPro" id="IPR051681">
    <property type="entry name" value="Ser/Thr_Kinases-Pseudokinases"/>
</dbReference>
<dbReference type="Pfam" id="PF07714">
    <property type="entry name" value="PK_Tyr_Ser-Thr"/>
    <property type="match status" value="1"/>
</dbReference>
<evidence type="ECO:0000256" key="9">
    <source>
        <dbReference type="PROSITE-ProRule" id="PRU10141"/>
    </source>
</evidence>
<feature type="domain" description="Protein kinase" evidence="12">
    <location>
        <begin position="151"/>
        <end position="476"/>
    </location>
</feature>
<dbReference type="FunFam" id="3.30.200.20:FF:000060">
    <property type="entry name" value="Serine/threonine-protein kinase isoform 1"/>
    <property type="match status" value="1"/>
</dbReference>
<dbReference type="Gene3D" id="3.30.200.20">
    <property type="entry name" value="Phosphorylase Kinase, domain 1"/>
    <property type="match status" value="1"/>
</dbReference>
<evidence type="ECO:0000256" key="1">
    <source>
        <dbReference type="ARBA" id="ARBA00012513"/>
    </source>
</evidence>
<dbReference type="EC" id="2.7.11.1" evidence="1"/>
<dbReference type="PANTHER" id="PTHR44329">
    <property type="entry name" value="SERINE/THREONINE-PROTEIN KINASE TNNI3K-RELATED"/>
    <property type="match status" value="1"/>
</dbReference>
<dbReference type="OrthoDB" id="197221at2759"/>
<feature type="region of interest" description="Disordered" evidence="10">
    <location>
        <begin position="510"/>
        <end position="539"/>
    </location>
</feature>
<dbReference type="Proteomes" id="UP001165082">
    <property type="component" value="Unassembled WGS sequence"/>
</dbReference>
<keyword evidence="3" id="KW-0808">Transferase</keyword>
<evidence type="ECO:0000256" key="7">
    <source>
        <dbReference type="ARBA" id="ARBA00047899"/>
    </source>
</evidence>
<dbReference type="SMART" id="SM00220">
    <property type="entry name" value="S_TKc"/>
    <property type="match status" value="1"/>
</dbReference>
<evidence type="ECO:0000313" key="14">
    <source>
        <dbReference type="Proteomes" id="UP001165082"/>
    </source>
</evidence>
<keyword evidence="11" id="KW-1133">Transmembrane helix</keyword>
<feature type="compositionally biased region" description="Basic residues" evidence="10">
    <location>
        <begin position="636"/>
        <end position="646"/>
    </location>
</feature>
<keyword evidence="11" id="KW-0812">Transmembrane</keyword>
<name>A0A9W7DXX6_9STRA</name>
<feature type="region of interest" description="Disordered" evidence="10">
    <location>
        <begin position="70"/>
        <end position="118"/>
    </location>
</feature>
<keyword evidence="5" id="KW-0418">Kinase</keyword>
<feature type="compositionally biased region" description="Basic residues" evidence="10">
    <location>
        <begin position="77"/>
        <end position="86"/>
    </location>
</feature>
<evidence type="ECO:0000256" key="4">
    <source>
        <dbReference type="ARBA" id="ARBA00022741"/>
    </source>
</evidence>
<evidence type="ECO:0000313" key="13">
    <source>
        <dbReference type="EMBL" id="GMH59177.1"/>
    </source>
</evidence>